<dbReference type="EMBL" id="JADEWU010000019">
    <property type="protein sequence ID" value="MBE9143731.1"/>
    <property type="molecule type" value="Genomic_DNA"/>
</dbReference>
<name>A0ABR9UD39_9CYAN</name>
<evidence type="ECO:0000313" key="1">
    <source>
        <dbReference type="EMBL" id="MBE9143731.1"/>
    </source>
</evidence>
<accession>A0ABR9UD39</accession>
<gene>
    <name evidence="1" type="ORF">IQ236_10890</name>
</gene>
<organism evidence="1 2">
    <name type="scientific">Planktothrix mougeotii LEGE 06226</name>
    <dbReference type="NCBI Taxonomy" id="1828728"/>
    <lineage>
        <taxon>Bacteria</taxon>
        <taxon>Bacillati</taxon>
        <taxon>Cyanobacteriota</taxon>
        <taxon>Cyanophyceae</taxon>
        <taxon>Oscillatoriophycideae</taxon>
        <taxon>Oscillatoriales</taxon>
        <taxon>Microcoleaceae</taxon>
        <taxon>Planktothrix</taxon>
    </lineage>
</organism>
<protein>
    <submittedName>
        <fullName evidence="1">Uncharacterized protein</fullName>
    </submittedName>
</protein>
<sequence>MVWHMSTGDRVLDQVEAKFYLTILQDSFISTLVYNNWEYNIKEFELWVSTGNGFLDRASFNQQIFLINFCLKALLKQDVPMPELDHLLEASAFYPFAYLQQMINEEIDNQLHWQNQENKNQEDEYTYFYRKIAWDAVEDIMPDLLDCQDEEEDTTLFKSFYEEKYRSQDMRDWEFVIDSLADIIFWDRDWFFVSTEPELLDGMEPALASSMGITENYFTNRLPKVTDQKAIQSLKEIMEWEL</sequence>
<proteinExistence type="predicted"/>
<reference evidence="1 2" key="1">
    <citation type="submission" date="2020-10" db="EMBL/GenBank/DDBJ databases">
        <authorList>
            <person name="Castelo-Branco R."/>
            <person name="Eusebio N."/>
            <person name="Adriana R."/>
            <person name="Vieira A."/>
            <person name="Brugerolle De Fraissinette N."/>
            <person name="Rezende De Castro R."/>
            <person name="Schneider M.P."/>
            <person name="Vasconcelos V."/>
            <person name="Leao P.N."/>
        </authorList>
    </citation>
    <scope>NUCLEOTIDE SEQUENCE [LARGE SCALE GENOMIC DNA]</scope>
    <source>
        <strain evidence="1 2">LEGE 06226</strain>
    </source>
</reference>
<evidence type="ECO:0000313" key="2">
    <source>
        <dbReference type="Proteomes" id="UP000640725"/>
    </source>
</evidence>
<dbReference type="RefSeq" id="WP_193869270.1">
    <property type="nucleotide sequence ID" value="NZ_JADEWU010000019.1"/>
</dbReference>
<dbReference type="Proteomes" id="UP000640725">
    <property type="component" value="Unassembled WGS sequence"/>
</dbReference>
<comment type="caution">
    <text evidence="1">The sequence shown here is derived from an EMBL/GenBank/DDBJ whole genome shotgun (WGS) entry which is preliminary data.</text>
</comment>
<keyword evidence="2" id="KW-1185">Reference proteome</keyword>